<evidence type="ECO:0000256" key="1">
    <source>
        <dbReference type="SAM" id="Phobius"/>
    </source>
</evidence>
<name>A0A9W4RRX4_9PEZI</name>
<comment type="caution">
    <text evidence="2">The sequence shown here is derived from an EMBL/GenBank/DDBJ whole genome shotgun (WGS) entry which is preliminary data.</text>
</comment>
<feature type="transmembrane region" description="Helical" evidence="1">
    <location>
        <begin position="58"/>
        <end position="78"/>
    </location>
</feature>
<organism evidence="2 3">
    <name type="scientific">Colletotrichum noveboracense</name>
    <dbReference type="NCBI Taxonomy" id="2664923"/>
    <lineage>
        <taxon>Eukaryota</taxon>
        <taxon>Fungi</taxon>
        <taxon>Dikarya</taxon>
        <taxon>Ascomycota</taxon>
        <taxon>Pezizomycotina</taxon>
        <taxon>Sordariomycetes</taxon>
        <taxon>Hypocreomycetidae</taxon>
        <taxon>Glomerellales</taxon>
        <taxon>Glomerellaceae</taxon>
        <taxon>Colletotrichum</taxon>
        <taxon>Colletotrichum gloeosporioides species complex</taxon>
    </lineage>
</organism>
<keyword evidence="1" id="KW-1133">Transmembrane helix</keyword>
<dbReference type="Proteomes" id="UP001152533">
    <property type="component" value="Unassembled WGS sequence"/>
</dbReference>
<feature type="transmembrane region" description="Helical" evidence="1">
    <location>
        <begin position="147"/>
        <end position="169"/>
    </location>
</feature>
<reference evidence="2" key="1">
    <citation type="submission" date="2022-08" db="EMBL/GenBank/DDBJ databases">
        <authorList>
            <person name="Giroux E."/>
            <person name="Giroux E."/>
        </authorList>
    </citation>
    <scope>NUCLEOTIDE SEQUENCE</scope>
    <source>
        <strain evidence="2">H1091258</strain>
    </source>
</reference>
<evidence type="ECO:0000313" key="3">
    <source>
        <dbReference type="Proteomes" id="UP001152533"/>
    </source>
</evidence>
<proteinExistence type="predicted"/>
<keyword evidence="1" id="KW-0472">Membrane</keyword>
<feature type="transmembrane region" description="Helical" evidence="1">
    <location>
        <begin position="98"/>
        <end position="117"/>
    </location>
</feature>
<accession>A0A9W4RRX4</accession>
<dbReference type="EMBL" id="CAMGZC010000305">
    <property type="protein sequence ID" value="CAI0646181.1"/>
    <property type="molecule type" value="Genomic_DNA"/>
</dbReference>
<keyword evidence="1" id="KW-0812">Transmembrane</keyword>
<sequence length="695" mass="77372">MTDRLNCLSYQVSSDNIKNHRNDIGSHLKSKTYVRITDDEEEPAHQVRRSSHVKFSSVLEDGASIALPLAFTVFVVVLWRLNGSPSGNSLEKLREDAIRYLASTFPILFAGITGKLMSEIVRWKLERGATVGLLEQLNGSQTVGSTVMTLFSFGSFNLLSILLLITWAFSPLGTQGLLRMESRRNEPRVKDITITYFDDDARSRLVKWQELFSTGSFGPTPGMRSLTSLYATLVTTPEATKFDTTDLWGNVRIPFLNHTENEWRDLPSNSSEIEYSSLAGIPISNLDIGNTTFTVESSYLDLRCHNATVLTGDQGPEGFFAHLDHSMMDTAASSAEDLKDKIFRMPNGTWHGYNFTNGDATTWSLALDRFVDPIWLLKNRTTTRELESDDRSAKRERPILFRNETGIDVGPTTLLFEAYAVSAITDKQLREHNHVKAIFGVTQKYVESRAACRLAAADNTKPSCRVISQRPSQRRHAPEGITHLSFPKVFNLLSQRLPLVVGGSVNYQADFSLYYLKDPTLRDMQSDERAFMKSYTAETLEIRLAQLLNTFLAVSQLSFEIAGRGSAQRKDSANVVSRSNETVPAELRELVVVVQISDVWAAVCLSSGVVLLAAGVMGVVFKHRARGPEIFGYISTIFCDSKYFDLSPKADLLDGGDLSKTLRELQIRYGNVGSKDGEPVTGVVPLGDTEMDHLN</sequence>
<feature type="transmembrane region" description="Helical" evidence="1">
    <location>
        <begin position="599"/>
        <end position="621"/>
    </location>
</feature>
<dbReference type="AlphaFoldDB" id="A0A9W4RRX4"/>
<gene>
    <name evidence="2" type="ORF">CGXH109_LOCUS52498</name>
</gene>
<keyword evidence="3" id="KW-1185">Reference proteome</keyword>
<evidence type="ECO:0000313" key="2">
    <source>
        <dbReference type="EMBL" id="CAI0646181.1"/>
    </source>
</evidence>
<protein>
    <submittedName>
        <fullName evidence="2">Uncharacterized protein</fullName>
    </submittedName>
</protein>